<reference evidence="1 3" key="1">
    <citation type="submission" date="2020-12" db="EMBL/GenBank/DDBJ databases">
        <title>FDA dAtabase for Regulatory Grade micrObial Sequences (FDA-ARGOS): Supporting development and validation of Infectious Disease Dx tests.</title>
        <authorList>
            <person name="Minogue T."/>
            <person name="Wolcott M."/>
            <person name="Wasieloski L."/>
            <person name="Aguilar W."/>
            <person name="Moore D."/>
            <person name="Jaissle J."/>
            <person name="Tallon L."/>
            <person name="Sadzewicz L."/>
            <person name="Zhao X."/>
            <person name="Boylan J."/>
            <person name="Ott S."/>
            <person name="Bowen H."/>
            <person name="Vavikolanu K."/>
            <person name="Mehta A."/>
            <person name="Aluvathingal J."/>
            <person name="Nadendla S."/>
            <person name="Yan Y."/>
            <person name="Sichtig H."/>
        </authorList>
    </citation>
    <scope>NUCLEOTIDE SEQUENCE [LARGE SCALE GENOMIC DNA]</scope>
    <source>
        <strain evidence="1 3">FDAARGOS_949</strain>
    </source>
</reference>
<dbReference type="EMBL" id="CP099583">
    <property type="protein sequence ID" value="USS43937.1"/>
    <property type="molecule type" value="Genomic_DNA"/>
</dbReference>
<dbReference type="AlphaFoldDB" id="A0AAP9XY26"/>
<reference evidence="2" key="2">
    <citation type="submission" date="2022-06" db="EMBL/GenBank/DDBJ databases">
        <title>Draft genome sequence of Burkholderia glumae strain GR20004 isolated from rice panicle showing bacterial panicle blight.</title>
        <authorList>
            <person name="Choi S.Y."/>
            <person name="Lee Y.H."/>
        </authorList>
    </citation>
    <scope>NUCLEOTIDE SEQUENCE</scope>
    <source>
        <strain evidence="2">GR20004</strain>
    </source>
</reference>
<evidence type="ECO:0000313" key="2">
    <source>
        <dbReference type="EMBL" id="USS43937.1"/>
    </source>
</evidence>
<keyword evidence="4" id="KW-1185">Reference proteome</keyword>
<protein>
    <submittedName>
        <fullName evidence="1">Uncharacterized protein</fullName>
    </submittedName>
</protein>
<dbReference type="RefSeq" id="WP_127913903.1">
    <property type="nucleotide sequence ID" value="NZ_CP023204.1"/>
</dbReference>
<accession>A0AAP9XY26</accession>
<name>A0AAP9XY26_BURGL</name>
<dbReference type="EMBL" id="CP065600">
    <property type="protein sequence ID" value="QPQ90094.1"/>
    <property type="molecule type" value="Genomic_DNA"/>
</dbReference>
<evidence type="ECO:0000313" key="4">
    <source>
        <dbReference type="Proteomes" id="UP001056386"/>
    </source>
</evidence>
<organism evidence="1 3">
    <name type="scientific">Burkholderia glumae</name>
    <name type="common">Pseudomonas glumae</name>
    <dbReference type="NCBI Taxonomy" id="337"/>
    <lineage>
        <taxon>Bacteria</taxon>
        <taxon>Pseudomonadati</taxon>
        <taxon>Pseudomonadota</taxon>
        <taxon>Betaproteobacteria</taxon>
        <taxon>Burkholderiales</taxon>
        <taxon>Burkholderiaceae</taxon>
        <taxon>Burkholderia</taxon>
    </lineage>
</organism>
<gene>
    <name evidence="1" type="ORF">I6H06_10955</name>
    <name evidence="2" type="ORF">NFI99_05730</name>
</gene>
<proteinExistence type="predicted"/>
<evidence type="ECO:0000313" key="3">
    <source>
        <dbReference type="Proteomes" id="UP000594892"/>
    </source>
</evidence>
<dbReference type="Proteomes" id="UP000594892">
    <property type="component" value="Chromosome 1"/>
</dbReference>
<dbReference type="Proteomes" id="UP001056386">
    <property type="component" value="Chromosome 2"/>
</dbReference>
<dbReference type="GeneID" id="45699021"/>
<sequence length="186" mass="20602">MLPEIRPDRRRGTLKTGINCRLSSAIKYLFPICIAAAMQPQSGASAPSAVIRQIFGKSSAMPARLPGSPSGSMHFPFRFRNHRIRNESAFIESMVNRSFSIYLPIYFVSNRENGEFAQAEPTGKARRRMRPGRRRCLPLGLIRANWIGPAAIAAAVIKPASRTGICAAPNRQPKNARQMPEMPPET</sequence>
<evidence type="ECO:0000313" key="1">
    <source>
        <dbReference type="EMBL" id="QPQ90094.1"/>
    </source>
</evidence>